<keyword evidence="3" id="KW-1185">Reference proteome</keyword>
<dbReference type="EMBL" id="WXEX01000001">
    <property type="protein sequence ID" value="MZP41423.1"/>
    <property type="molecule type" value="Genomic_DNA"/>
</dbReference>
<gene>
    <name evidence="2" type="ORF">GTO89_00055</name>
</gene>
<dbReference type="Proteomes" id="UP000471031">
    <property type="component" value="Unassembled WGS sequence"/>
</dbReference>
<dbReference type="RefSeq" id="WP_161260021.1">
    <property type="nucleotide sequence ID" value="NZ_JAFBDC010000001.1"/>
</dbReference>
<feature type="transmembrane region" description="Helical" evidence="1">
    <location>
        <begin position="55"/>
        <end position="76"/>
    </location>
</feature>
<organism evidence="2 3">
    <name type="scientific">Heliomicrobium gestii</name>
    <name type="common">Heliobacterium gestii</name>
    <dbReference type="NCBI Taxonomy" id="2699"/>
    <lineage>
        <taxon>Bacteria</taxon>
        <taxon>Bacillati</taxon>
        <taxon>Bacillota</taxon>
        <taxon>Clostridia</taxon>
        <taxon>Eubacteriales</taxon>
        <taxon>Heliobacteriaceae</taxon>
        <taxon>Heliomicrobium</taxon>
    </lineage>
</organism>
<evidence type="ECO:0000313" key="2">
    <source>
        <dbReference type="EMBL" id="MZP41423.1"/>
    </source>
</evidence>
<keyword evidence="1" id="KW-0472">Membrane</keyword>
<dbReference type="OrthoDB" id="9856860at2"/>
<feature type="transmembrane region" description="Helical" evidence="1">
    <location>
        <begin position="28"/>
        <end position="49"/>
    </location>
</feature>
<comment type="caution">
    <text evidence="2">The sequence shown here is derived from an EMBL/GenBank/DDBJ whole genome shotgun (WGS) entry which is preliminary data.</text>
</comment>
<accession>A0A845LCY2</accession>
<keyword evidence="1" id="KW-1133">Transmembrane helix</keyword>
<evidence type="ECO:0000313" key="3">
    <source>
        <dbReference type="Proteomes" id="UP000471031"/>
    </source>
</evidence>
<reference evidence="2 3" key="1">
    <citation type="submission" date="2020-01" db="EMBL/GenBank/DDBJ databases">
        <title>Whole genome sequence of Heliobacterium gestii DSM 11169.</title>
        <authorList>
            <person name="Kyndt J.A."/>
            <person name="Meyer T.E."/>
        </authorList>
    </citation>
    <scope>NUCLEOTIDE SEQUENCE [LARGE SCALE GENOMIC DNA]</scope>
    <source>
        <strain evidence="2 3">DSM 11169</strain>
    </source>
</reference>
<name>A0A845LCY2_HELGE</name>
<protein>
    <submittedName>
        <fullName evidence="2">Uncharacterized protein</fullName>
    </submittedName>
</protein>
<sequence length="176" mass="19027">MREWLSGGLTADYGAAIRFFLQLGSTGCWLILLVAAMGVAALVTGSMAASDEGDWRHWAGLLTIALGGGAIAFCLATSRAFHLTWEVERLIDQDEIRDIHDSPAWQVAIATLLGKKERQMPLWMDAAIDHAASQYARDFYLSPEALQGRLAAAARRAMAEGIGLRAKPADQSDPPC</sequence>
<keyword evidence="1" id="KW-0812">Transmembrane</keyword>
<proteinExistence type="predicted"/>
<dbReference type="AlphaFoldDB" id="A0A845LCY2"/>
<evidence type="ECO:0000256" key="1">
    <source>
        <dbReference type="SAM" id="Phobius"/>
    </source>
</evidence>